<dbReference type="InterPro" id="IPR011009">
    <property type="entry name" value="Kinase-like_dom_sf"/>
</dbReference>
<evidence type="ECO:0000313" key="3">
    <source>
        <dbReference type="Proteomes" id="UP001596378"/>
    </source>
</evidence>
<dbReference type="InterPro" id="IPR002575">
    <property type="entry name" value="Aminoglycoside_PTrfase"/>
</dbReference>
<dbReference type="RefSeq" id="WP_378047405.1">
    <property type="nucleotide sequence ID" value="NZ_JBHMDN010000013.1"/>
</dbReference>
<keyword evidence="3" id="KW-1185">Reference proteome</keyword>
<comment type="caution">
    <text evidence="2">The sequence shown here is derived from an EMBL/GenBank/DDBJ whole genome shotgun (WGS) entry which is preliminary data.</text>
</comment>
<proteinExistence type="predicted"/>
<dbReference type="Gene3D" id="3.90.1200.10">
    <property type="match status" value="1"/>
</dbReference>
<evidence type="ECO:0000259" key="1">
    <source>
        <dbReference type="Pfam" id="PF01636"/>
    </source>
</evidence>
<accession>A0ABW2F7M4</accession>
<sequence length="230" mass="25391">MEQRLQAGRRLLRVLSERGIAVPEALGWGLDPNGDQALLTAYGGESVAKANAGTMSALAGILSAIHRIPVGSLKGVKLPKHDLAAYFFPGVEAYPDLEQALRRLTARIPETSDRIIHGDYHLQNIVERDGEYAILDWTNGQAGDFRYDFAWACVLIRIYASERLASAFRAAYLRANPIPPEELRLFEGIACLRWMLLHRRGGVPQGPRTVKKVREIVASLEGIVPVELLG</sequence>
<gene>
    <name evidence="2" type="ORF">ACFQMJ_05920</name>
</gene>
<dbReference type="Pfam" id="PF01636">
    <property type="entry name" value="APH"/>
    <property type="match status" value="1"/>
</dbReference>
<evidence type="ECO:0000313" key="2">
    <source>
        <dbReference type="EMBL" id="MFC7148069.1"/>
    </source>
</evidence>
<organism evidence="2 3">
    <name type="scientific">Cohnella cellulosilytica</name>
    <dbReference type="NCBI Taxonomy" id="986710"/>
    <lineage>
        <taxon>Bacteria</taxon>
        <taxon>Bacillati</taxon>
        <taxon>Bacillota</taxon>
        <taxon>Bacilli</taxon>
        <taxon>Bacillales</taxon>
        <taxon>Paenibacillaceae</taxon>
        <taxon>Cohnella</taxon>
    </lineage>
</organism>
<dbReference type="EMBL" id="JBHTAI010000003">
    <property type="protein sequence ID" value="MFC7148069.1"/>
    <property type="molecule type" value="Genomic_DNA"/>
</dbReference>
<dbReference type="Proteomes" id="UP001596378">
    <property type="component" value="Unassembled WGS sequence"/>
</dbReference>
<feature type="domain" description="Aminoglycoside phosphotransferase" evidence="1">
    <location>
        <begin position="5"/>
        <end position="178"/>
    </location>
</feature>
<name>A0ABW2F7M4_9BACL</name>
<reference evidence="3" key="1">
    <citation type="journal article" date="2019" name="Int. J. Syst. Evol. Microbiol.">
        <title>The Global Catalogue of Microorganisms (GCM) 10K type strain sequencing project: providing services to taxonomists for standard genome sequencing and annotation.</title>
        <authorList>
            <consortium name="The Broad Institute Genomics Platform"/>
            <consortium name="The Broad Institute Genome Sequencing Center for Infectious Disease"/>
            <person name="Wu L."/>
            <person name="Ma J."/>
        </authorList>
    </citation>
    <scope>NUCLEOTIDE SEQUENCE [LARGE SCALE GENOMIC DNA]</scope>
    <source>
        <strain evidence="3">KCTC 12907</strain>
    </source>
</reference>
<dbReference type="SUPFAM" id="SSF56112">
    <property type="entry name" value="Protein kinase-like (PK-like)"/>
    <property type="match status" value="1"/>
</dbReference>
<protein>
    <submittedName>
        <fullName evidence="2">Phosphotransferase</fullName>
    </submittedName>
</protein>